<protein>
    <recommendedName>
        <fullName evidence="1">4Fe-4S ferredoxin-type domain-containing protein</fullName>
    </recommendedName>
</protein>
<dbReference type="GO" id="GO:0051536">
    <property type="term" value="F:iron-sulfur cluster binding"/>
    <property type="evidence" value="ECO:0007669"/>
    <property type="project" value="InterPro"/>
</dbReference>
<reference evidence="2" key="1">
    <citation type="journal article" date="2014" name="Front. Microbiol.">
        <title>High frequency of phylogenetically diverse reductive dehalogenase-homologous genes in deep subseafloor sedimentary metagenomes.</title>
        <authorList>
            <person name="Kawai M."/>
            <person name="Futagami T."/>
            <person name="Toyoda A."/>
            <person name="Takaki Y."/>
            <person name="Nishi S."/>
            <person name="Hori S."/>
            <person name="Arai W."/>
            <person name="Tsubouchi T."/>
            <person name="Morono Y."/>
            <person name="Uchiyama I."/>
            <person name="Ito T."/>
            <person name="Fujiyama A."/>
            <person name="Inagaki F."/>
            <person name="Takami H."/>
        </authorList>
    </citation>
    <scope>NUCLEOTIDE SEQUENCE</scope>
    <source>
        <strain evidence="2">Expedition CK06-06</strain>
    </source>
</reference>
<proteinExistence type="predicted"/>
<dbReference type="PANTHER" id="PTHR32479:SF19">
    <property type="entry name" value="ANAEROBIC GLYCEROL-3-PHOSPHATE DEHYDROGENASE SUBUNIT C"/>
    <property type="match status" value="1"/>
</dbReference>
<evidence type="ECO:0000259" key="1">
    <source>
        <dbReference type="Pfam" id="PF13183"/>
    </source>
</evidence>
<organism evidence="2">
    <name type="scientific">marine sediment metagenome</name>
    <dbReference type="NCBI Taxonomy" id="412755"/>
    <lineage>
        <taxon>unclassified sequences</taxon>
        <taxon>metagenomes</taxon>
        <taxon>ecological metagenomes</taxon>
    </lineage>
</organism>
<feature type="non-terminal residue" evidence="2">
    <location>
        <position position="1"/>
    </location>
</feature>
<comment type="caution">
    <text evidence="2">The sequence shown here is derived from an EMBL/GenBank/DDBJ whole genome shotgun (WGS) entry which is preliminary data.</text>
</comment>
<dbReference type="InterPro" id="IPR017900">
    <property type="entry name" value="4Fe4S_Fe_S_CS"/>
</dbReference>
<name>X0W3H9_9ZZZZ</name>
<dbReference type="PROSITE" id="PS00198">
    <property type="entry name" value="4FE4S_FER_1"/>
    <property type="match status" value="1"/>
</dbReference>
<dbReference type="Gene3D" id="1.10.1060.10">
    <property type="entry name" value="Alpha-helical ferredoxin"/>
    <property type="match status" value="1"/>
</dbReference>
<feature type="domain" description="4Fe-4S ferredoxin-type" evidence="1">
    <location>
        <begin position="6"/>
        <end position="66"/>
    </location>
</feature>
<dbReference type="Pfam" id="PF13183">
    <property type="entry name" value="Fer4_8"/>
    <property type="match status" value="1"/>
</dbReference>
<dbReference type="PANTHER" id="PTHR32479">
    <property type="entry name" value="GLYCOLATE OXIDASE IRON-SULFUR SUBUNIT"/>
    <property type="match status" value="1"/>
</dbReference>
<sequence length="256" mass="28649">NILGTMCPSYRLTRDEEFSTRGRANALRLALAGGFGPRGLTDARMQEVMEGCLSCKACKSECPSNVDMAKLKGEFLQRYHDVHGTTLYERFIAGSPRMSRLLSGWTAPMINRIQRTKLFRKTLEKVAGVDSRRTLPEYAAEPFPKWFARRADPNGETEKKVVLFDDTFMNFHQPGVGISAVELLQSCGYRVIPARAGCCQRPRISHGFLRLAKRDGEKTLRNLDAFIDRGLKIVVCEPGCASALTDDLPDLIDDED</sequence>
<dbReference type="InterPro" id="IPR009051">
    <property type="entry name" value="Helical_ferredxn"/>
</dbReference>
<evidence type="ECO:0000313" key="2">
    <source>
        <dbReference type="EMBL" id="GAG19173.1"/>
    </source>
</evidence>
<dbReference type="AlphaFoldDB" id="X0W3H9"/>
<feature type="non-terminal residue" evidence="2">
    <location>
        <position position="256"/>
    </location>
</feature>
<dbReference type="EMBL" id="BARS01038137">
    <property type="protein sequence ID" value="GAG19173.1"/>
    <property type="molecule type" value="Genomic_DNA"/>
</dbReference>
<dbReference type="SUPFAM" id="SSF46548">
    <property type="entry name" value="alpha-helical ferredoxin"/>
    <property type="match status" value="1"/>
</dbReference>
<dbReference type="InterPro" id="IPR017896">
    <property type="entry name" value="4Fe4S_Fe-S-bd"/>
</dbReference>
<gene>
    <name evidence="2" type="ORF">S01H1_58383</name>
</gene>
<accession>X0W3H9</accession>